<dbReference type="InterPro" id="IPR023828">
    <property type="entry name" value="Peptidase_S8_Ser-AS"/>
</dbReference>
<dbReference type="InterPro" id="IPR022398">
    <property type="entry name" value="Peptidase_S8_His-AS"/>
</dbReference>
<feature type="active site" description="Charge relay system" evidence="5 6">
    <location>
        <position position="252"/>
    </location>
</feature>
<feature type="active site" description="Charge relay system" evidence="5 6">
    <location>
        <position position="40"/>
    </location>
</feature>
<comment type="similarity">
    <text evidence="1 6 7">Belongs to the peptidase S8 family.</text>
</comment>
<evidence type="ECO:0000256" key="5">
    <source>
        <dbReference type="PIRSR" id="PIRSR615500-1"/>
    </source>
</evidence>
<keyword evidence="4 6" id="KW-0720">Serine protease</keyword>
<protein>
    <submittedName>
        <fullName evidence="9">Peptidase S8 and S53 subtilisin kexin sedolisin</fullName>
        <ecNumber evidence="9">3.4.21.-</ecNumber>
    </submittedName>
</protein>
<dbReference type="GO" id="GO:0004252">
    <property type="term" value="F:serine-type endopeptidase activity"/>
    <property type="evidence" value="ECO:0007669"/>
    <property type="project" value="UniProtKB-UniRule"/>
</dbReference>
<dbReference type="EMBL" id="CYZE01000035">
    <property type="protein sequence ID" value="CUP46986.1"/>
    <property type="molecule type" value="Genomic_DNA"/>
</dbReference>
<dbReference type="PROSITE" id="PS00138">
    <property type="entry name" value="SUBTILASE_SER"/>
    <property type="match status" value="1"/>
</dbReference>
<accession>A0A174NH57</accession>
<proteinExistence type="inferred from homology"/>
<dbReference type="PANTHER" id="PTHR43806:SF65">
    <property type="entry name" value="SERINE PROTEASE APRX"/>
    <property type="match status" value="1"/>
</dbReference>
<sequence length="307" mass="33210">MLIKKESGKWTVNHAREVIRCEAAYRMGLTGRGIGVAVLDTGIYLHEDFEHRVAAFTDMVHRRREPYDDNGHGTHISGIIGGSGNSSDGRYQGVAPECHIIMVKVLDQKGNGYASDVLAGIKWIRENRERLGIRIVNISVGSFSKKGMTENSVLVRGVNAAWDDGLVVCVAAGNMGPGKNTITTPGISRKVITVGCSDDYKEVNVMGNRMIDYSGRGPTGACICKPEIIAPGAGIISCAPETGGYQSKSGTSMSTPLVSGAIALLLQKYPYMSNRDVKLRLRERAVDLGLPMNQQGWGMLDVERLIE</sequence>
<evidence type="ECO:0000256" key="3">
    <source>
        <dbReference type="ARBA" id="ARBA00022801"/>
    </source>
</evidence>
<evidence type="ECO:0000256" key="6">
    <source>
        <dbReference type="PROSITE-ProRule" id="PRU01240"/>
    </source>
</evidence>
<dbReference type="InterPro" id="IPR000209">
    <property type="entry name" value="Peptidase_S8/S53_dom"/>
</dbReference>
<dbReference type="Proteomes" id="UP000095651">
    <property type="component" value="Unassembled WGS sequence"/>
</dbReference>
<gene>
    <name evidence="9" type="primary">aprX</name>
    <name evidence="9" type="ORF">ERS852407_06033</name>
</gene>
<dbReference type="AlphaFoldDB" id="A0A174NH57"/>
<keyword evidence="3 6" id="KW-0378">Hydrolase</keyword>
<dbReference type="PROSITE" id="PS00136">
    <property type="entry name" value="SUBTILASE_ASP"/>
    <property type="match status" value="1"/>
</dbReference>
<name>A0A174NH57_9FIRM</name>
<dbReference type="InterPro" id="IPR036852">
    <property type="entry name" value="Peptidase_S8/S53_dom_sf"/>
</dbReference>
<evidence type="ECO:0000259" key="8">
    <source>
        <dbReference type="Pfam" id="PF00082"/>
    </source>
</evidence>
<dbReference type="PRINTS" id="PR00723">
    <property type="entry name" value="SUBTILISIN"/>
</dbReference>
<dbReference type="Pfam" id="PF00082">
    <property type="entry name" value="Peptidase_S8"/>
    <property type="match status" value="1"/>
</dbReference>
<dbReference type="Gene3D" id="3.40.50.200">
    <property type="entry name" value="Peptidase S8/S53 domain"/>
    <property type="match status" value="1"/>
</dbReference>
<dbReference type="InterPro" id="IPR050131">
    <property type="entry name" value="Peptidase_S8_subtilisin-like"/>
</dbReference>
<evidence type="ECO:0000313" key="9">
    <source>
        <dbReference type="EMBL" id="CUP46986.1"/>
    </source>
</evidence>
<dbReference type="PROSITE" id="PS51892">
    <property type="entry name" value="SUBTILASE"/>
    <property type="match status" value="1"/>
</dbReference>
<dbReference type="PROSITE" id="PS00137">
    <property type="entry name" value="SUBTILASE_HIS"/>
    <property type="match status" value="1"/>
</dbReference>
<feature type="domain" description="Peptidase S8/S53" evidence="8">
    <location>
        <begin position="31"/>
        <end position="298"/>
    </location>
</feature>
<dbReference type="InterPro" id="IPR023827">
    <property type="entry name" value="Peptidase_S8_Asp-AS"/>
</dbReference>
<dbReference type="SUPFAM" id="SSF52743">
    <property type="entry name" value="Subtilisin-like"/>
    <property type="match status" value="1"/>
</dbReference>
<dbReference type="EC" id="3.4.21.-" evidence="9"/>
<evidence type="ECO:0000256" key="7">
    <source>
        <dbReference type="RuleBase" id="RU003355"/>
    </source>
</evidence>
<dbReference type="InterPro" id="IPR015500">
    <property type="entry name" value="Peptidase_S8_subtilisin-rel"/>
</dbReference>
<evidence type="ECO:0000313" key="10">
    <source>
        <dbReference type="Proteomes" id="UP000095651"/>
    </source>
</evidence>
<dbReference type="CDD" id="cd07487">
    <property type="entry name" value="Peptidases_S8_1"/>
    <property type="match status" value="1"/>
</dbReference>
<dbReference type="PANTHER" id="PTHR43806">
    <property type="entry name" value="PEPTIDASE S8"/>
    <property type="match status" value="1"/>
</dbReference>
<keyword evidence="2 6" id="KW-0645">Protease</keyword>
<evidence type="ECO:0000256" key="1">
    <source>
        <dbReference type="ARBA" id="ARBA00011073"/>
    </source>
</evidence>
<reference evidence="9 10" key="1">
    <citation type="submission" date="2015-09" db="EMBL/GenBank/DDBJ databases">
        <authorList>
            <consortium name="Pathogen Informatics"/>
        </authorList>
    </citation>
    <scope>NUCLEOTIDE SEQUENCE [LARGE SCALE GENOMIC DNA]</scope>
    <source>
        <strain evidence="9 10">2789STDY5608850</strain>
    </source>
</reference>
<dbReference type="GO" id="GO:0006508">
    <property type="term" value="P:proteolysis"/>
    <property type="evidence" value="ECO:0007669"/>
    <property type="project" value="UniProtKB-KW"/>
</dbReference>
<organism evidence="9 10">
    <name type="scientific">Hungatella hathewayi</name>
    <dbReference type="NCBI Taxonomy" id="154046"/>
    <lineage>
        <taxon>Bacteria</taxon>
        <taxon>Bacillati</taxon>
        <taxon>Bacillota</taxon>
        <taxon>Clostridia</taxon>
        <taxon>Lachnospirales</taxon>
        <taxon>Lachnospiraceae</taxon>
        <taxon>Hungatella</taxon>
    </lineage>
</organism>
<evidence type="ECO:0000256" key="4">
    <source>
        <dbReference type="ARBA" id="ARBA00022825"/>
    </source>
</evidence>
<evidence type="ECO:0000256" key="2">
    <source>
        <dbReference type="ARBA" id="ARBA00022670"/>
    </source>
</evidence>
<feature type="active site" description="Charge relay system" evidence="5 6">
    <location>
        <position position="72"/>
    </location>
</feature>